<dbReference type="STRING" id="43989.cce_2416"/>
<organism evidence="1 2">
    <name type="scientific">Crocosphaera subtropica (strain ATCC 51142 / BH68)</name>
    <name type="common">Cyanothece sp. (strain ATCC 51142)</name>
    <dbReference type="NCBI Taxonomy" id="43989"/>
    <lineage>
        <taxon>Bacteria</taxon>
        <taxon>Bacillati</taxon>
        <taxon>Cyanobacteriota</taxon>
        <taxon>Cyanophyceae</taxon>
        <taxon>Oscillatoriophycideae</taxon>
        <taxon>Chroococcales</taxon>
        <taxon>Aphanothecaceae</taxon>
        <taxon>Crocosphaera</taxon>
        <taxon>Crocosphaera subtropica</taxon>
    </lineage>
</organism>
<dbReference type="AlphaFoldDB" id="B1WRB5"/>
<keyword evidence="2" id="KW-1185">Reference proteome</keyword>
<reference evidence="1 2" key="1">
    <citation type="journal article" date="2008" name="Proc. Natl. Acad. Sci. U.S.A.">
        <title>The genome of Cyanothece 51142, a unicellular diazotrophic cyanobacterium important in the marine nitrogen cycle.</title>
        <authorList>
            <person name="Welsh E.A."/>
            <person name="Liberton M."/>
            <person name="Stoeckel J."/>
            <person name="Loh T."/>
            <person name="Elvitigala T."/>
            <person name="Wang C."/>
            <person name="Wollam A."/>
            <person name="Fulton R.S."/>
            <person name="Clifton S.W."/>
            <person name="Jacobs J.M."/>
            <person name="Aurora R."/>
            <person name="Ghosh B.K."/>
            <person name="Sherman L.A."/>
            <person name="Smith R.D."/>
            <person name="Wilson R.K."/>
            <person name="Pakrasi H.B."/>
        </authorList>
    </citation>
    <scope>NUCLEOTIDE SEQUENCE [LARGE SCALE GENOMIC DNA]</scope>
    <source>
        <strain evidence="2">ATCC 51142 / BH68</strain>
    </source>
</reference>
<dbReference type="KEGG" id="cyt:cce_2416"/>
<gene>
    <name evidence="1" type="ordered locus">cce_2416</name>
</gene>
<name>B1WRB5_CROS5</name>
<dbReference type="EMBL" id="CP000806">
    <property type="protein sequence ID" value="ACB51764.1"/>
    <property type="molecule type" value="Genomic_DNA"/>
</dbReference>
<dbReference type="Proteomes" id="UP000001203">
    <property type="component" value="Chromosome circular"/>
</dbReference>
<accession>B1WRB5</accession>
<proteinExistence type="predicted"/>
<evidence type="ECO:0000313" key="1">
    <source>
        <dbReference type="EMBL" id="ACB51764.1"/>
    </source>
</evidence>
<protein>
    <submittedName>
        <fullName evidence="1">Uncharacterized protein</fullName>
    </submittedName>
</protein>
<dbReference type="HOGENOM" id="CLU_3364510_0_0_3"/>
<sequence length="35" mass="4006">MENITIFPPDLNNYSLSDLPEIGTLETIEKILNKE</sequence>
<evidence type="ECO:0000313" key="2">
    <source>
        <dbReference type="Proteomes" id="UP000001203"/>
    </source>
</evidence>